<dbReference type="KEGG" id="lzy:LZ3411_0219"/>
<dbReference type="RefSeq" id="WP_087741385.1">
    <property type="nucleotide sequence ID" value="NZ_JBPWQU010000011.1"/>
</dbReference>
<reference evidence="3" key="1">
    <citation type="submission" date="2017-05" db="EMBL/GenBank/DDBJ databases">
        <authorList>
            <person name="Papadimitriou K."/>
        </authorList>
    </citation>
    <scope>NUCLEOTIDE SEQUENCE [LARGE SCALE GENOMIC DNA]</scope>
    <source>
        <strain evidence="3">ACA-DC 3411</strain>
    </source>
</reference>
<protein>
    <submittedName>
        <fullName evidence="2">Uncharacterized protein</fullName>
    </submittedName>
</protein>
<name>A0A1Y6JTJ8_9LACO</name>
<organism evidence="2 3">
    <name type="scientific">Levilactobacillus zymae</name>
    <dbReference type="NCBI Taxonomy" id="267363"/>
    <lineage>
        <taxon>Bacteria</taxon>
        <taxon>Bacillati</taxon>
        <taxon>Bacillota</taxon>
        <taxon>Bacilli</taxon>
        <taxon>Lactobacillales</taxon>
        <taxon>Lactobacillaceae</taxon>
        <taxon>Levilactobacillus</taxon>
    </lineage>
</organism>
<feature type="signal peptide" evidence="1">
    <location>
        <begin position="1"/>
        <end position="27"/>
    </location>
</feature>
<evidence type="ECO:0000256" key="1">
    <source>
        <dbReference type="SAM" id="SignalP"/>
    </source>
</evidence>
<dbReference type="Proteomes" id="UP000195412">
    <property type="component" value="Chromosome I"/>
</dbReference>
<accession>A0A1Y6JTJ8</accession>
<evidence type="ECO:0000313" key="2">
    <source>
        <dbReference type="EMBL" id="SMS13269.1"/>
    </source>
</evidence>
<proteinExistence type="predicted"/>
<dbReference type="EMBL" id="LT854705">
    <property type="protein sequence ID" value="SMS13269.1"/>
    <property type="molecule type" value="Genomic_DNA"/>
</dbReference>
<feature type="chain" id="PRO_5012712317" evidence="1">
    <location>
        <begin position="28"/>
        <end position="269"/>
    </location>
</feature>
<sequence length="269" mass="30256">MSQRHVTLLLVGSLFVGGLLSTTTAHAKAYWTKPRWVTLRRRVTIKKVQPTTHKVLAKITLKKGSNVQLTRANRHAPWVLRSGKYAPTAKVQYTVTRANKPRWFDLGITVPFAVAPKHIRGSVGKTVYLSSTVDDLSPADFASTQTNLLKEHYSFHPYPFGATMTLTRYTPHKGGWGVGQVRYHGKTYFAIAADDEADVVPYNTYTIDGNMVVSSANPNNAKSVVLRPDSRVTTKSYWSQSQFGGKDDLNYRYNVKTKHWDLQPQDDED</sequence>
<evidence type="ECO:0000313" key="3">
    <source>
        <dbReference type="Proteomes" id="UP000195412"/>
    </source>
</evidence>
<dbReference type="AlphaFoldDB" id="A0A1Y6JTJ8"/>
<gene>
    <name evidence="2" type="ORF">LZ3411_0219</name>
</gene>
<keyword evidence="1" id="KW-0732">Signal</keyword>